<dbReference type="Pfam" id="PF00271">
    <property type="entry name" value="Helicase_C"/>
    <property type="match status" value="1"/>
</dbReference>
<comment type="catalytic activity">
    <reaction evidence="9">
        <text>ATP + H2O = ADP + phosphate + H(+)</text>
        <dbReference type="Rhea" id="RHEA:13065"/>
        <dbReference type="ChEBI" id="CHEBI:15377"/>
        <dbReference type="ChEBI" id="CHEBI:15378"/>
        <dbReference type="ChEBI" id="CHEBI:30616"/>
        <dbReference type="ChEBI" id="CHEBI:43474"/>
        <dbReference type="ChEBI" id="CHEBI:456216"/>
        <dbReference type="EC" id="3.6.4.13"/>
    </reaction>
</comment>
<dbReference type="CDD" id="cd00268">
    <property type="entry name" value="DEADc"/>
    <property type="match status" value="1"/>
</dbReference>
<dbReference type="AlphaFoldDB" id="A0A343JFN4"/>
<dbReference type="SUPFAM" id="SSF52540">
    <property type="entry name" value="P-loop containing nucleoside triphosphate hydrolases"/>
    <property type="match status" value="1"/>
</dbReference>
<keyword evidence="4 12" id="KW-0378">Hydrolase</keyword>
<evidence type="ECO:0000259" key="15">
    <source>
        <dbReference type="PROSITE" id="PS51195"/>
    </source>
</evidence>
<organism evidence="16 17">
    <name type="scientific">Clostridium isatidis</name>
    <dbReference type="NCBI Taxonomy" id="182773"/>
    <lineage>
        <taxon>Bacteria</taxon>
        <taxon>Bacillati</taxon>
        <taxon>Bacillota</taxon>
        <taxon>Clostridia</taxon>
        <taxon>Eubacteriales</taxon>
        <taxon>Clostridiaceae</taxon>
        <taxon>Clostridium</taxon>
    </lineage>
</organism>
<protein>
    <recommendedName>
        <fullName evidence="10">ATP-dependent RNA helicase CshA</fullName>
        <ecNumber evidence="1">3.6.4.13</ecNumber>
    </recommendedName>
</protein>
<dbReference type="PROSITE" id="PS00039">
    <property type="entry name" value="DEAD_ATP_HELICASE"/>
    <property type="match status" value="1"/>
</dbReference>
<dbReference type="InterPro" id="IPR012677">
    <property type="entry name" value="Nucleotide-bd_a/b_plait_sf"/>
</dbReference>
<evidence type="ECO:0000259" key="14">
    <source>
        <dbReference type="PROSITE" id="PS51194"/>
    </source>
</evidence>
<keyword evidence="3 12" id="KW-0547">Nucleotide-binding</keyword>
<keyword evidence="7" id="KW-0346">Stress response</keyword>
<dbReference type="Pfam" id="PF25399">
    <property type="entry name" value="DeaD_dimer"/>
    <property type="match status" value="1"/>
</dbReference>
<keyword evidence="2" id="KW-0963">Cytoplasm</keyword>
<dbReference type="GO" id="GO:0016787">
    <property type="term" value="F:hydrolase activity"/>
    <property type="evidence" value="ECO:0007669"/>
    <property type="project" value="UniProtKB-KW"/>
</dbReference>
<dbReference type="InterPro" id="IPR057325">
    <property type="entry name" value="DeaD_dimer"/>
</dbReference>
<dbReference type="Proteomes" id="UP000264883">
    <property type="component" value="Chromosome"/>
</dbReference>
<dbReference type="InterPro" id="IPR014014">
    <property type="entry name" value="RNA_helicase_DEAD_Q_motif"/>
</dbReference>
<evidence type="ECO:0000256" key="10">
    <source>
        <dbReference type="ARBA" id="ARBA00067932"/>
    </source>
</evidence>
<dbReference type="EMBL" id="CP016786">
    <property type="protein sequence ID" value="ASW44342.1"/>
    <property type="molecule type" value="Genomic_DNA"/>
</dbReference>
<evidence type="ECO:0000256" key="8">
    <source>
        <dbReference type="ARBA" id="ARBA00038437"/>
    </source>
</evidence>
<dbReference type="SMART" id="SM00490">
    <property type="entry name" value="HELICc"/>
    <property type="match status" value="1"/>
</dbReference>
<dbReference type="InterPro" id="IPR014001">
    <property type="entry name" value="Helicase_ATP-bd"/>
</dbReference>
<keyword evidence="6 12" id="KW-0067">ATP-binding</keyword>
<evidence type="ECO:0000256" key="4">
    <source>
        <dbReference type="ARBA" id="ARBA00022801"/>
    </source>
</evidence>
<evidence type="ECO:0000313" key="17">
    <source>
        <dbReference type="Proteomes" id="UP000264883"/>
    </source>
</evidence>
<sequence length="527" mass="59346">MNEIKFSDLGLKDTLLKSITEMGFEKPSQIQAEAIPIALEGYDIIGQAQTGTGKTAAFGCTIINGISKKDGLSAIILSPTRELAIQVHDELRRLSKYDNLNILAIYGGDSISYQIKALKGNVNIVVGTPGRLLDHIRRKTLSLDNIKYLVLDEADEMLNMGFIDDLEEIIKQVPSERQTLLFSATMPDPIKKLAKRYLKKDVKHVAIKKTSMTVSKISQSYFEVAHKSRFEALCRILDFDQPKSSMIFCKTKKGVDELVECMQARGYVVEGMHGDMSQAQRLRTLKKFKEGSLNFLVATDVAARGIDVEGVTHVINYDLPQDVESYVHRIGRTGRANREGIAYSLVSPKEYPMLKQIISVTKSEINRKKVPTVDEIFKNKSNNLLKEVADNIEASDNERFIPIAKKLAEKYDAVDVIAALMKSSFKDDLFEFYSSNELKAPKADSEYVRLFFSIGRRDGITPKTIINFIKDNARIKTSHIGDIDILENFSFVNVSPDNKDKVLNKCMGVKFNRRKVNIEVANKKKKR</sequence>
<dbReference type="InterPro" id="IPR001650">
    <property type="entry name" value="Helicase_C-like"/>
</dbReference>
<dbReference type="KEGG" id="cia:BEN51_13150"/>
<dbReference type="Gene3D" id="3.30.70.330">
    <property type="match status" value="1"/>
</dbReference>
<dbReference type="InterPro" id="IPR000629">
    <property type="entry name" value="RNA-helicase_DEAD-box_CS"/>
</dbReference>
<feature type="short sequence motif" description="Q motif" evidence="11">
    <location>
        <begin position="4"/>
        <end position="32"/>
    </location>
</feature>
<evidence type="ECO:0000256" key="6">
    <source>
        <dbReference type="ARBA" id="ARBA00022840"/>
    </source>
</evidence>
<feature type="domain" description="Helicase C-terminal" evidence="14">
    <location>
        <begin position="232"/>
        <end position="385"/>
    </location>
</feature>
<dbReference type="InterPro" id="IPR050079">
    <property type="entry name" value="DEAD_box_RNA_helicase"/>
</dbReference>
<dbReference type="Gene3D" id="3.40.50.300">
    <property type="entry name" value="P-loop containing nucleotide triphosphate hydrolases"/>
    <property type="match status" value="2"/>
</dbReference>
<keyword evidence="5 12" id="KW-0347">Helicase</keyword>
<keyword evidence="17" id="KW-1185">Reference proteome</keyword>
<feature type="domain" description="DEAD-box RNA helicase Q" evidence="15">
    <location>
        <begin position="4"/>
        <end position="32"/>
    </location>
</feature>
<evidence type="ECO:0000256" key="9">
    <source>
        <dbReference type="ARBA" id="ARBA00047984"/>
    </source>
</evidence>
<dbReference type="FunFam" id="3.40.50.300:FF:000108">
    <property type="entry name" value="ATP-dependent RNA helicase RhlE"/>
    <property type="match status" value="1"/>
</dbReference>
<dbReference type="RefSeq" id="WP_119866466.1">
    <property type="nucleotide sequence ID" value="NZ_CP016786.1"/>
</dbReference>
<evidence type="ECO:0000256" key="1">
    <source>
        <dbReference type="ARBA" id="ARBA00012552"/>
    </source>
</evidence>
<dbReference type="GO" id="GO:0005524">
    <property type="term" value="F:ATP binding"/>
    <property type="evidence" value="ECO:0007669"/>
    <property type="project" value="UniProtKB-KW"/>
</dbReference>
<dbReference type="GO" id="GO:0005829">
    <property type="term" value="C:cytosol"/>
    <property type="evidence" value="ECO:0007669"/>
    <property type="project" value="TreeGrafter"/>
</dbReference>
<accession>A0A343JFN4</accession>
<feature type="domain" description="Helicase ATP-binding" evidence="13">
    <location>
        <begin position="35"/>
        <end position="204"/>
    </location>
</feature>
<dbReference type="CDD" id="cd12252">
    <property type="entry name" value="RRM_DbpA"/>
    <property type="match status" value="1"/>
</dbReference>
<dbReference type="SMART" id="SM00487">
    <property type="entry name" value="DEXDc"/>
    <property type="match status" value="1"/>
</dbReference>
<evidence type="ECO:0000256" key="7">
    <source>
        <dbReference type="ARBA" id="ARBA00023016"/>
    </source>
</evidence>
<evidence type="ECO:0000259" key="13">
    <source>
        <dbReference type="PROSITE" id="PS51192"/>
    </source>
</evidence>
<evidence type="ECO:0000256" key="3">
    <source>
        <dbReference type="ARBA" id="ARBA00022741"/>
    </source>
</evidence>
<evidence type="ECO:0000313" key="16">
    <source>
        <dbReference type="EMBL" id="ASW44342.1"/>
    </source>
</evidence>
<evidence type="ECO:0000256" key="11">
    <source>
        <dbReference type="PROSITE-ProRule" id="PRU00552"/>
    </source>
</evidence>
<name>A0A343JFN4_9CLOT</name>
<dbReference type="PANTHER" id="PTHR47959">
    <property type="entry name" value="ATP-DEPENDENT RNA HELICASE RHLE-RELATED"/>
    <property type="match status" value="1"/>
</dbReference>
<proteinExistence type="inferred from homology"/>
<dbReference type="Pfam" id="PF00270">
    <property type="entry name" value="DEAD"/>
    <property type="match status" value="1"/>
</dbReference>
<dbReference type="PROSITE" id="PS51195">
    <property type="entry name" value="Q_MOTIF"/>
    <property type="match status" value="1"/>
</dbReference>
<dbReference type="CDD" id="cd18787">
    <property type="entry name" value="SF2_C_DEAD"/>
    <property type="match status" value="1"/>
</dbReference>
<dbReference type="PROSITE" id="PS51194">
    <property type="entry name" value="HELICASE_CTER"/>
    <property type="match status" value="1"/>
</dbReference>
<dbReference type="InterPro" id="IPR027417">
    <property type="entry name" value="P-loop_NTPase"/>
</dbReference>
<dbReference type="Pfam" id="PF03880">
    <property type="entry name" value="DbpA"/>
    <property type="match status" value="1"/>
</dbReference>
<comment type="similarity">
    <text evidence="8 12">Belongs to the DEAD box helicase family.</text>
</comment>
<dbReference type="InterPro" id="IPR044742">
    <property type="entry name" value="DEAD/DEAH_RhlB"/>
</dbReference>
<dbReference type="InterPro" id="IPR011545">
    <property type="entry name" value="DEAD/DEAH_box_helicase_dom"/>
</dbReference>
<evidence type="ECO:0000256" key="5">
    <source>
        <dbReference type="ARBA" id="ARBA00022806"/>
    </source>
</evidence>
<gene>
    <name evidence="16" type="ORF">BEN51_13150</name>
</gene>
<dbReference type="GO" id="GO:0003724">
    <property type="term" value="F:RNA helicase activity"/>
    <property type="evidence" value="ECO:0007669"/>
    <property type="project" value="UniProtKB-EC"/>
</dbReference>
<dbReference type="PANTHER" id="PTHR47959:SF1">
    <property type="entry name" value="ATP-DEPENDENT RNA HELICASE DBPA"/>
    <property type="match status" value="1"/>
</dbReference>
<reference evidence="16 17" key="1">
    <citation type="submission" date="2016-08" db="EMBL/GenBank/DDBJ databases">
        <title>Complete Genome Sequence Of The Indigo Reducing Clostridium isatidis DSM15098.</title>
        <authorList>
            <person name="Little G.T."/>
            <person name="Minton N.P."/>
        </authorList>
    </citation>
    <scope>NUCLEOTIDE SEQUENCE [LARGE SCALE GENOMIC DNA]</scope>
    <source>
        <strain evidence="16 17">DSM 15098</strain>
    </source>
</reference>
<evidence type="ECO:0000256" key="2">
    <source>
        <dbReference type="ARBA" id="ARBA00022490"/>
    </source>
</evidence>
<dbReference type="OrthoDB" id="9805696at2"/>
<dbReference type="PROSITE" id="PS51192">
    <property type="entry name" value="HELICASE_ATP_BIND_1"/>
    <property type="match status" value="1"/>
</dbReference>
<dbReference type="InterPro" id="IPR005580">
    <property type="entry name" value="DbpA/CsdA_RNA-bd_dom"/>
</dbReference>
<dbReference type="GO" id="GO:0003723">
    <property type="term" value="F:RNA binding"/>
    <property type="evidence" value="ECO:0007669"/>
    <property type="project" value="UniProtKB-ARBA"/>
</dbReference>
<evidence type="ECO:0000256" key="12">
    <source>
        <dbReference type="RuleBase" id="RU000492"/>
    </source>
</evidence>
<dbReference type="EC" id="3.6.4.13" evidence="1"/>